<dbReference type="GO" id="GO:0043107">
    <property type="term" value="P:type IV pilus-dependent motility"/>
    <property type="evidence" value="ECO:0007669"/>
    <property type="project" value="InterPro"/>
</dbReference>
<dbReference type="PANTHER" id="PTHR39555">
    <property type="entry name" value="FIMBRIAL ASSEMBLY PROTEIN PILO-LIKE PROTEIN-RELATED"/>
    <property type="match status" value="1"/>
</dbReference>
<sequence length="219" mass="25812">MNERSTLFSLKGRVGIGLGVIGGIIIASYFGFYIPQLRTIERTKREIIQRNLTLKQLKRKIEEYEKVREECEELERRLSYYEKIHLSNRDQIYSLLQELGIRGRTYGISYTKMVPEKTIRGEYYDSIPIRIHLYSTYHALGRLLSEIAGRQEITSINIENIQTIRKTQDRSKESYTIEVDLILFVYTPKSGERLETSSLPRSGEKKIEVRQSTIKRRRR</sequence>
<dbReference type="Gene3D" id="3.30.70.60">
    <property type="match status" value="1"/>
</dbReference>
<dbReference type="AlphaFoldDB" id="A0A497E7F7"/>
<dbReference type="EMBL" id="QMPZ01000007">
    <property type="protein sequence ID" value="RLE10492.1"/>
    <property type="molecule type" value="Genomic_DNA"/>
</dbReference>
<feature type="region of interest" description="Disordered" evidence="2">
    <location>
        <begin position="193"/>
        <end position="219"/>
    </location>
</feature>
<dbReference type="InterPro" id="IPR007445">
    <property type="entry name" value="PilO"/>
</dbReference>
<gene>
    <name evidence="4" type="ORF">DRJ00_01115</name>
</gene>
<evidence type="ECO:0008006" key="6">
    <source>
        <dbReference type="Google" id="ProtNLM"/>
    </source>
</evidence>
<dbReference type="Pfam" id="PF04350">
    <property type="entry name" value="PilO"/>
    <property type="match status" value="1"/>
</dbReference>
<keyword evidence="3" id="KW-1133">Transmembrane helix</keyword>
<evidence type="ECO:0000313" key="4">
    <source>
        <dbReference type="EMBL" id="RLE10492.1"/>
    </source>
</evidence>
<reference evidence="4 5" key="1">
    <citation type="submission" date="2018-06" db="EMBL/GenBank/DDBJ databases">
        <title>Extensive metabolic versatility and redundancy in microbially diverse, dynamic hydrothermal sediments.</title>
        <authorList>
            <person name="Dombrowski N."/>
            <person name="Teske A."/>
            <person name="Baker B.J."/>
        </authorList>
    </citation>
    <scope>NUCLEOTIDE SEQUENCE [LARGE SCALE GENOMIC DNA]</scope>
    <source>
        <strain evidence="4">B47_G16</strain>
    </source>
</reference>
<keyword evidence="3" id="KW-0812">Transmembrane</keyword>
<accession>A0A497E7F7</accession>
<evidence type="ECO:0000313" key="5">
    <source>
        <dbReference type="Proteomes" id="UP000279422"/>
    </source>
</evidence>
<keyword evidence="1" id="KW-0175">Coiled coil</keyword>
<feature type="coiled-coil region" evidence="1">
    <location>
        <begin position="40"/>
        <end position="84"/>
    </location>
</feature>
<evidence type="ECO:0000256" key="3">
    <source>
        <dbReference type="SAM" id="Phobius"/>
    </source>
</evidence>
<proteinExistence type="predicted"/>
<keyword evidence="3" id="KW-0472">Membrane</keyword>
<name>A0A497E7F7_UNCAE</name>
<dbReference type="Proteomes" id="UP000279422">
    <property type="component" value="Unassembled WGS sequence"/>
</dbReference>
<feature type="transmembrane region" description="Helical" evidence="3">
    <location>
        <begin position="14"/>
        <end position="35"/>
    </location>
</feature>
<dbReference type="GO" id="GO:0043683">
    <property type="term" value="P:type IV pilus assembly"/>
    <property type="evidence" value="ECO:0007669"/>
    <property type="project" value="InterPro"/>
</dbReference>
<comment type="caution">
    <text evidence="4">The sequence shown here is derived from an EMBL/GenBank/DDBJ whole genome shotgun (WGS) entry which is preliminary data.</text>
</comment>
<dbReference type="InterPro" id="IPR014717">
    <property type="entry name" value="Transl_elong_EF1B/ribsomal_bS6"/>
</dbReference>
<evidence type="ECO:0000256" key="2">
    <source>
        <dbReference type="SAM" id="MobiDB-lite"/>
    </source>
</evidence>
<dbReference type="PANTHER" id="PTHR39555:SF1">
    <property type="entry name" value="TYPE IV PILUS INNER MEMBRANE COMPONENT PILO"/>
    <property type="match status" value="1"/>
</dbReference>
<organism evidence="4 5">
    <name type="scientific">Aerophobetes bacterium</name>
    <dbReference type="NCBI Taxonomy" id="2030807"/>
    <lineage>
        <taxon>Bacteria</taxon>
        <taxon>Candidatus Aerophobota</taxon>
    </lineage>
</organism>
<protein>
    <recommendedName>
        <fullName evidence="6">Type 4a pilus biogenesis protein PilO</fullName>
    </recommendedName>
</protein>
<evidence type="ECO:0000256" key="1">
    <source>
        <dbReference type="SAM" id="Coils"/>
    </source>
</evidence>